<keyword evidence="4" id="KW-0520">NAD</keyword>
<dbReference type="Pfam" id="PF08125">
    <property type="entry name" value="Mannitol_dh_C"/>
    <property type="match status" value="1"/>
</dbReference>
<gene>
    <name evidence="9" type="ORF">FB558_4471</name>
</gene>
<dbReference type="Proteomes" id="UP000315677">
    <property type="component" value="Unassembled WGS sequence"/>
</dbReference>
<dbReference type="PRINTS" id="PR00084">
    <property type="entry name" value="MTLDHDRGNASE"/>
</dbReference>
<evidence type="ECO:0000256" key="5">
    <source>
        <dbReference type="ARBA" id="ARBA00048615"/>
    </source>
</evidence>
<evidence type="ECO:0000256" key="3">
    <source>
        <dbReference type="ARBA" id="ARBA00023002"/>
    </source>
</evidence>
<accession>A0A543DRE4</accession>
<dbReference type="EMBL" id="VFPA01000002">
    <property type="protein sequence ID" value="TQM11898.1"/>
    <property type="molecule type" value="Genomic_DNA"/>
</dbReference>
<dbReference type="AlphaFoldDB" id="A0A543DRE4"/>
<reference evidence="9 10" key="1">
    <citation type="submission" date="2019-06" db="EMBL/GenBank/DDBJ databases">
        <title>Sequencing the genomes of 1000 actinobacteria strains.</title>
        <authorList>
            <person name="Klenk H.-P."/>
        </authorList>
    </citation>
    <scope>NUCLEOTIDE SEQUENCE [LARGE SCALE GENOMIC DNA]</scope>
    <source>
        <strain evidence="9 10">DSM 45301</strain>
    </source>
</reference>
<dbReference type="Pfam" id="PF01232">
    <property type="entry name" value="Mannitol_dh"/>
    <property type="match status" value="1"/>
</dbReference>
<evidence type="ECO:0000256" key="6">
    <source>
        <dbReference type="ARBA" id="ARBA00061451"/>
    </source>
</evidence>
<dbReference type="SUPFAM" id="SSF48179">
    <property type="entry name" value="6-phosphogluconate dehydrogenase C-terminal domain-like"/>
    <property type="match status" value="1"/>
</dbReference>
<feature type="domain" description="Mannitol dehydrogenase C-terminal" evidence="8">
    <location>
        <begin position="281"/>
        <end position="464"/>
    </location>
</feature>
<dbReference type="GO" id="GO:0019594">
    <property type="term" value="P:mannitol metabolic process"/>
    <property type="evidence" value="ECO:0007669"/>
    <property type="project" value="InterPro"/>
</dbReference>
<dbReference type="InterPro" id="IPR036291">
    <property type="entry name" value="NAD(P)-bd_dom_sf"/>
</dbReference>
<dbReference type="RefSeq" id="WP_142056318.1">
    <property type="nucleotide sequence ID" value="NZ_VFPA01000002.1"/>
</dbReference>
<evidence type="ECO:0000259" key="8">
    <source>
        <dbReference type="Pfam" id="PF08125"/>
    </source>
</evidence>
<dbReference type="PANTHER" id="PTHR43362:SF1">
    <property type="entry name" value="MANNITOL DEHYDROGENASE 2-RELATED"/>
    <property type="match status" value="1"/>
</dbReference>
<comment type="caution">
    <text evidence="9">The sequence shown here is derived from an EMBL/GenBank/DDBJ whole genome shotgun (WGS) entry which is preliminary data.</text>
</comment>
<dbReference type="InterPro" id="IPR013328">
    <property type="entry name" value="6PGD_dom2"/>
</dbReference>
<keyword evidence="10" id="KW-1185">Reference proteome</keyword>
<dbReference type="InterPro" id="IPR023027">
    <property type="entry name" value="Mannitol_DH_CS"/>
</dbReference>
<dbReference type="InterPro" id="IPR008927">
    <property type="entry name" value="6-PGluconate_DH-like_C_sf"/>
</dbReference>
<evidence type="ECO:0000313" key="10">
    <source>
        <dbReference type="Proteomes" id="UP000315677"/>
    </source>
</evidence>
<sequence length="482" mass="52183">MAHTTSPDVVRPTYDRSRITTGIVHFGLGNFHRAHQAMFVDRLMSRGEALEWGICGVGVLPGDARMRDVLAAQDYVYTLVLKHGDGSTEPREIGSVHDYLFAPDDPEAVVAVLAAPTTRIVSLTVTEGGYFIDRTTGEFDASDPAIQRDLGTPHEPATVFGLITEGLARRRAAGTPPFTVMSCDNLPGNGEVTRRVVTAYAELVDPELAAWIAAEVAFPNSMVDRITPVTTDEDRRLVRDGYGIADDWPVVAEPFVQWVLEDRFPAGRPAFEEVGVQVVDDVVPYELMKLRLLNASHQGLAYPGLLTGHTFAHEAATDPLIVAFLSGYMAEARPTLPAVPGIDLDAYVAELFERFANPAVADTLARLATDASDRIPKFVLPAVRDNLAAGRPVDFGAALVATWARYSEGADEAGRPLPINDALHERLAPLAARERTEPLAFLGAADVFGDLAEQPAFTQPYLRALHVLQEEGTAALLTRLSA</sequence>
<comment type="similarity">
    <text evidence="6">Belongs to the mannitol dehydrogenase family. UxuB subfamily.</text>
</comment>
<evidence type="ECO:0000313" key="9">
    <source>
        <dbReference type="EMBL" id="TQM11898.1"/>
    </source>
</evidence>
<proteinExistence type="inferred from homology"/>
<dbReference type="PROSITE" id="PS00974">
    <property type="entry name" value="MANNITOL_DHGENASE"/>
    <property type="match status" value="1"/>
</dbReference>
<feature type="domain" description="Mannitol dehydrogenase N-terminal" evidence="7">
    <location>
        <begin position="22"/>
        <end position="272"/>
    </location>
</feature>
<evidence type="ECO:0000256" key="1">
    <source>
        <dbReference type="ARBA" id="ARBA00012939"/>
    </source>
</evidence>
<evidence type="ECO:0000256" key="4">
    <source>
        <dbReference type="ARBA" id="ARBA00023027"/>
    </source>
</evidence>
<dbReference type="PANTHER" id="PTHR43362">
    <property type="entry name" value="MANNITOL DEHYDROGENASE DSF1-RELATED"/>
    <property type="match status" value="1"/>
</dbReference>
<comment type="catalytic activity">
    <reaction evidence="5">
        <text>D-mannitol 1-phosphate + NAD(+) = beta-D-fructose 6-phosphate + NADH + H(+)</text>
        <dbReference type="Rhea" id="RHEA:19661"/>
        <dbReference type="ChEBI" id="CHEBI:15378"/>
        <dbReference type="ChEBI" id="CHEBI:57540"/>
        <dbReference type="ChEBI" id="CHEBI:57634"/>
        <dbReference type="ChEBI" id="CHEBI:57945"/>
        <dbReference type="ChEBI" id="CHEBI:61381"/>
        <dbReference type="EC" id="1.1.1.17"/>
    </reaction>
</comment>
<dbReference type="InterPro" id="IPR000669">
    <property type="entry name" value="Mannitol_DH"/>
</dbReference>
<evidence type="ECO:0000259" key="7">
    <source>
        <dbReference type="Pfam" id="PF01232"/>
    </source>
</evidence>
<dbReference type="EC" id="1.1.1.17" evidence="1"/>
<dbReference type="InterPro" id="IPR050988">
    <property type="entry name" value="Mannitol_DH/Oxidoreductase"/>
</dbReference>
<dbReference type="Gene3D" id="1.10.1040.10">
    <property type="entry name" value="N-(1-d-carboxylethyl)-l-norvaline Dehydrogenase, domain 2"/>
    <property type="match status" value="1"/>
</dbReference>
<dbReference type="InterPro" id="IPR013118">
    <property type="entry name" value="Mannitol_DH_C"/>
</dbReference>
<dbReference type="InterPro" id="IPR013131">
    <property type="entry name" value="Mannitol_DH_N"/>
</dbReference>
<dbReference type="GO" id="GO:0008926">
    <property type="term" value="F:mannitol-1-phosphate 5-dehydrogenase activity"/>
    <property type="evidence" value="ECO:0007669"/>
    <property type="project" value="UniProtKB-EC"/>
</dbReference>
<dbReference type="SUPFAM" id="SSF51735">
    <property type="entry name" value="NAD(P)-binding Rossmann-fold domains"/>
    <property type="match status" value="1"/>
</dbReference>
<dbReference type="FunFam" id="3.40.50.720:FF:000129">
    <property type="entry name" value="D-mannonate oxidoreductase"/>
    <property type="match status" value="1"/>
</dbReference>
<dbReference type="OrthoDB" id="271711at2"/>
<dbReference type="Gene3D" id="3.40.50.720">
    <property type="entry name" value="NAD(P)-binding Rossmann-like Domain"/>
    <property type="match status" value="1"/>
</dbReference>
<evidence type="ECO:0000256" key="2">
    <source>
        <dbReference type="ARBA" id="ARBA00016219"/>
    </source>
</evidence>
<organism evidence="9 10">
    <name type="scientific">Pseudonocardia kunmingensis</name>
    <dbReference type="NCBI Taxonomy" id="630975"/>
    <lineage>
        <taxon>Bacteria</taxon>
        <taxon>Bacillati</taxon>
        <taxon>Actinomycetota</taxon>
        <taxon>Actinomycetes</taxon>
        <taxon>Pseudonocardiales</taxon>
        <taxon>Pseudonocardiaceae</taxon>
        <taxon>Pseudonocardia</taxon>
    </lineage>
</organism>
<protein>
    <recommendedName>
        <fullName evidence="2">Mannitol-1-phosphate 5-dehydrogenase</fullName>
        <ecNumber evidence="1">1.1.1.17</ecNumber>
    </recommendedName>
</protein>
<keyword evidence="3" id="KW-0560">Oxidoreductase</keyword>
<name>A0A543DRE4_9PSEU</name>